<evidence type="ECO:0000256" key="1">
    <source>
        <dbReference type="SAM" id="SignalP"/>
    </source>
</evidence>
<dbReference type="EMBL" id="JBHSCZ010000001">
    <property type="protein sequence ID" value="MFC4261244.1"/>
    <property type="molecule type" value="Genomic_DNA"/>
</dbReference>
<dbReference type="RefSeq" id="WP_379705228.1">
    <property type="nucleotide sequence ID" value="NZ_JBHSCZ010000001.1"/>
</dbReference>
<sequence>MRKILIIAALVSFQQTNVWAQLPIAYYDFENNSTRTTMDLNAELAVNSATSITSPTTITQTAGAGTYYGGSANGSASNISNLITLLTGDPGAAAATSYQQFDVNTSGFQQISLSFSYKQGGIAALSNPFVSAGYSVDGGSTWTSLNLALSYSTSWNVLSNAALGSNANNTTVTIRIYQYVSGLVSLTPNFSIDNIIVGAGATHTGKTFVSLSETAIYTGFTSGSTGSIFNRGSFNVSGAGAALTLGSNMAFGSGSTLTVETGTSLITNNGSVVNAVTGAGNVTLQAGAYLYISSTAGLSTTASTGNIQVTGSRILAAGAHYVYNNPLSAAQATGNNLPVSISGSVIINNSNGVTLTNVTTIANGGLLHLLDGAFTNTVGLTIAAGATINRANGSLTAYPTFGNGMYLTYSGANAVNTGFEAPNVTTALADVTLQKTNATDIVTVTNPIWINDNLYLNKGVLRVQNTTVTLRSTATNTARVAPIVATDASIGYVGTGQFAIERYLFAKKAWRFIATPIQAADATTIYAAWQENGSMASTGYGTQITGPVTAIGVDQITPRSSIKYFDGATNNFIDVLNTGNPIYNSRGYFVFVRGDRSINTSGTTGATTLRLQGKLFTGTQSYSIPANQFLSVGNPYASRLNIKQAFENTGSGGLVNAFTVWNPNNAGSYNVGAYETYIRDISTGNYLLNGSGAMKNDIESGQAFMVQATGSTGNFSVAEVDKNSGSALVSKGVMARTDVVVPALAIQLLTNDVAGTSYIADGVLLNFDAGFSTAIDAMDVRKIFNSADNIAIKNGTNNLVVERRPHITVNDTIQLMVSGLRVAHYQLNIAPTALPYPGLQAILKDKFTGIDHIVSVTNITDIGFDVTSNPQSYASDRFMMVFRLLPPTQITSITAERFGNETVQVVWQTINENNMDYYELQRSTDSINFTSIGSQIASANNMGTPYYIINDATASRGDNWYRVVGHLLISNTINSTTVKVAAAAPIAQSMGVYPNPVVGDNIHVRFNRQAMGDYQINIYNAVGQLIHHQALSISNVQQATTITIPQLAKGKYELILVGNDGKKQNVQFIK</sequence>
<dbReference type="Pfam" id="PF18962">
    <property type="entry name" value="Por_Secre_tail"/>
    <property type="match status" value="1"/>
</dbReference>
<evidence type="ECO:0000313" key="4">
    <source>
        <dbReference type="Proteomes" id="UP001595907"/>
    </source>
</evidence>
<dbReference type="InterPro" id="IPR013783">
    <property type="entry name" value="Ig-like_fold"/>
</dbReference>
<keyword evidence="1" id="KW-0732">Signal</keyword>
<feature type="signal peptide" evidence="1">
    <location>
        <begin position="1"/>
        <end position="20"/>
    </location>
</feature>
<name>A0ABV8QQD2_9BACT</name>
<evidence type="ECO:0000259" key="2">
    <source>
        <dbReference type="Pfam" id="PF18962"/>
    </source>
</evidence>
<dbReference type="NCBIfam" id="TIGR04183">
    <property type="entry name" value="Por_Secre_tail"/>
    <property type="match status" value="1"/>
</dbReference>
<gene>
    <name evidence="3" type="ORF">ACFOWM_00010</name>
</gene>
<dbReference type="Proteomes" id="UP001595907">
    <property type="component" value="Unassembled WGS sequence"/>
</dbReference>
<dbReference type="Gene3D" id="2.60.40.10">
    <property type="entry name" value="Immunoglobulins"/>
    <property type="match status" value="1"/>
</dbReference>
<reference evidence="4" key="1">
    <citation type="journal article" date="2019" name="Int. J. Syst. Evol. Microbiol.">
        <title>The Global Catalogue of Microorganisms (GCM) 10K type strain sequencing project: providing services to taxonomists for standard genome sequencing and annotation.</title>
        <authorList>
            <consortium name="The Broad Institute Genomics Platform"/>
            <consortium name="The Broad Institute Genome Sequencing Center for Infectious Disease"/>
            <person name="Wu L."/>
            <person name="Ma J."/>
        </authorList>
    </citation>
    <scope>NUCLEOTIDE SEQUENCE [LARGE SCALE GENOMIC DNA]</scope>
    <source>
        <strain evidence="4">CECT 8289</strain>
    </source>
</reference>
<dbReference type="Gene3D" id="2.60.120.260">
    <property type="entry name" value="Galactose-binding domain-like"/>
    <property type="match status" value="1"/>
</dbReference>
<feature type="domain" description="Secretion system C-terminal sorting" evidence="2">
    <location>
        <begin position="992"/>
        <end position="1063"/>
    </location>
</feature>
<protein>
    <submittedName>
        <fullName evidence="3">T9SS type A sorting domain-containing protein</fullName>
    </submittedName>
</protein>
<proteinExistence type="predicted"/>
<organism evidence="3 4">
    <name type="scientific">Ferruginibacter yonginensis</name>
    <dbReference type="NCBI Taxonomy" id="1310416"/>
    <lineage>
        <taxon>Bacteria</taxon>
        <taxon>Pseudomonadati</taxon>
        <taxon>Bacteroidota</taxon>
        <taxon>Chitinophagia</taxon>
        <taxon>Chitinophagales</taxon>
        <taxon>Chitinophagaceae</taxon>
        <taxon>Ferruginibacter</taxon>
    </lineage>
</organism>
<keyword evidence="4" id="KW-1185">Reference proteome</keyword>
<accession>A0ABV8QQD2</accession>
<feature type="chain" id="PRO_5046949577" evidence="1">
    <location>
        <begin position="21"/>
        <end position="1070"/>
    </location>
</feature>
<comment type="caution">
    <text evidence="3">The sequence shown here is derived from an EMBL/GenBank/DDBJ whole genome shotgun (WGS) entry which is preliminary data.</text>
</comment>
<dbReference type="InterPro" id="IPR026444">
    <property type="entry name" value="Secre_tail"/>
</dbReference>
<evidence type="ECO:0000313" key="3">
    <source>
        <dbReference type="EMBL" id="MFC4261244.1"/>
    </source>
</evidence>